<sequence length="510" mass="57343">MKQLILFLWFLIGVISLGFAQQVDSLLLKINPENKYQTIDHFGASDAWSIQFVGNWPEVKRNAIADLLFSIDSENGQPKGIGLSMWRFNLGAGSAEQGDSSGIKDEWRRAPSFLKEEGKVELSNSSGQLWFANAAKERGVEKLLLFSNSPPVNFTKNGKAFSSDGKSNLALEKEADFAEYVSQVILKMEEKGLNPGYFSPLNEPQWDWKDGGQEGNPYTNEEIASLIRTINRSFVENHVSAKIDVAEAGKINYLYEKADKPFRGNQIDEFFNSESPNYLGDLSHVSKVISAHSYFTTSPFQASEEMREKLASKINQYEGLSYWMSEYCILGGNDGEINGGGKDLGMESALYIARVIHQDLTVSNASAWNWWLAVSPYNYKDGLIYIDKNKEDGQFYTSKMLWTLGNFSRFIRPGFQRIEVESSLQEKNEVFASAYQNPQDETITIVLVNTSENDVIVSLDEKNLYHFDSLGFLTNEGSDLAPNAIREASFHLPKKSVFTVSLKIKTAHQN</sequence>
<accession>A0ABS3CM00</accession>
<proteinExistence type="predicted"/>
<dbReference type="Pfam" id="PF17189">
    <property type="entry name" value="Glyco_hydro_30C"/>
    <property type="match status" value="1"/>
</dbReference>
<name>A0ABS3CM00_9BACT</name>
<feature type="domain" description="Glycosyl hydrolase family 30 beta sandwich" evidence="2">
    <location>
        <begin position="416"/>
        <end position="500"/>
    </location>
</feature>
<dbReference type="RefSeq" id="WP_206587936.1">
    <property type="nucleotide sequence ID" value="NZ_JAFKCU010000004.1"/>
</dbReference>
<feature type="domain" description="Endo-beta-1,6-galactanase-like" evidence="1">
    <location>
        <begin position="28"/>
        <end position="385"/>
    </location>
</feature>
<evidence type="ECO:0000313" key="3">
    <source>
        <dbReference type="EMBL" id="MBN7817270.1"/>
    </source>
</evidence>
<organism evidence="3 4">
    <name type="scientific">Algoriphagus pacificus</name>
    <dbReference type="NCBI Taxonomy" id="2811234"/>
    <lineage>
        <taxon>Bacteria</taxon>
        <taxon>Pseudomonadati</taxon>
        <taxon>Bacteroidota</taxon>
        <taxon>Cytophagia</taxon>
        <taxon>Cytophagales</taxon>
        <taxon>Cyclobacteriaceae</taxon>
        <taxon>Algoriphagus</taxon>
    </lineage>
</organism>
<evidence type="ECO:0000259" key="1">
    <source>
        <dbReference type="Pfam" id="PF14587"/>
    </source>
</evidence>
<reference evidence="3 4" key="1">
    <citation type="submission" date="2021-03" db="EMBL/GenBank/DDBJ databases">
        <title>novel species isolated from a fishpond in China.</title>
        <authorList>
            <person name="Lu H."/>
            <person name="Cai Z."/>
        </authorList>
    </citation>
    <scope>NUCLEOTIDE SEQUENCE [LARGE SCALE GENOMIC DNA]</scope>
    <source>
        <strain evidence="3 4">YJ13C</strain>
    </source>
</reference>
<dbReference type="Pfam" id="PF14587">
    <property type="entry name" value="Glyco_hydr_30_2"/>
    <property type="match status" value="1"/>
</dbReference>
<keyword evidence="3" id="KW-0119">Carbohydrate metabolism</keyword>
<dbReference type="PANTHER" id="PTHR42767">
    <property type="entry name" value="ENDO-BETA-1,6-GALACTANASE"/>
    <property type="match status" value="1"/>
</dbReference>
<dbReference type="Proteomes" id="UP000664480">
    <property type="component" value="Unassembled WGS sequence"/>
</dbReference>
<dbReference type="GO" id="GO:0016798">
    <property type="term" value="F:hydrolase activity, acting on glycosyl bonds"/>
    <property type="evidence" value="ECO:0007669"/>
    <property type="project" value="UniProtKB-KW"/>
</dbReference>
<keyword evidence="3" id="KW-0326">Glycosidase</keyword>
<comment type="caution">
    <text evidence="3">The sequence shown here is derived from an EMBL/GenBank/DDBJ whole genome shotgun (WGS) entry which is preliminary data.</text>
</comment>
<dbReference type="GO" id="GO:0045493">
    <property type="term" value="P:xylan catabolic process"/>
    <property type="evidence" value="ECO:0007669"/>
    <property type="project" value="UniProtKB-KW"/>
</dbReference>
<dbReference type="InterPro" id="IPR033452">
    <property type="entry name" value="GH30_C"/>
</dbReference>
<keyword evidence="4" id="KW-1185">Reference proteome</keyword>
<gene>
    <name evidence="3" type="ORF">J0A69_17655</name>
</gene>
<keyword evidence="3" id="KW-0378">Hydrolase</keyword>
<keyword evidence="3" id="KW-0624">Polysaccharide degradation</keyword>
<dbReference type="InterPro" id="IPR017853">
    <property type="entry name" value="GH"/>
</dbReference>
<keyword evidence="3" id="KW-0858">Xylan degradation</keyword>
<dbReference type="EMBL" id="JAFKCU010000004">
    <property type="protein sequence ID" value="MBN7817270.1"/>
    <property type="molecule type" value="Genomic_DNA"/>
</dbReference>
<dbReference type="InterPro" id="IPR039514">
    <property type="entry name" value="6GAL-like"/>
</dbReference>
<dbReference type="InterPro" id="IPR039743">
    <property type="entry name" value="6GAL/EXGAL"/>
</dbReference>
<dbReference type="Gene3D" id="3.20.20.80">
    <property type="entry name" value="Glycosidases"/>
    <property type="match status" value="1"/>
</dbReference>
<protein>
    <submittedName>
        <fullName evidence="3">Xylanase</fullName>
    </submittedName>
</protein>
<evidence type="ECO:0000313" key="4">
    <source>
        <dbReference type="Proteomes" id="UP000664480"/>
    </source>
</evidence>
<dbReference type="PANTHER" id="PTHR42767:SF1">
    <property type="entry name" value="ENDO-BETA-1,6-GALACTANASE-LIKE DOMAIN-CONTAINING PROTEIN"/>
    <property type="match status" value="1"/>
</dbReference>
<evidence type="ECO:0000259" key="2">
    <source>
        <dbReference type="Pfam" id="PF17189"/>
    </source>
</evidence>
<dbReference type="SUPFAM" id="SSF51445">
    <property type="entry name" value="(Trans)glycosidases"/>
    <property type="match status" value="1"/>
</dbReference>